<evidence type="ECO:0000259" key="4">
    <source>
        <dbReference type="PROSITE" id="PS50887"/>
    </source>
</evidence>
<dbReference type="Pfam" id="PF08448">
    <property type="entry name" value="PAS_4"/>
    <property type="match status" value="1"/>
</dbReference>
<accession>A0ABY1JEK9</accession>
<gene>
    <name evidence="5" type="ORF">SAMN05444368_1594</name>
</gene>
<dbReference type="InterPro" id="IPR000160">
    <property type="entry name" value="GGDEF_dom"/>
</dbReference>
<dbReference type="InterPro" id="IPR050469">
    <property type="entry name" value="Diguanylate_Cyclase"/>
</dbReference>
<dbReference type="CDD" id="cd01949">
    <property type="entry name" value="GGDEF"/>
    <property type="match status" value="1"/>
</dbReference>
<dbReference type="PROSITE" id="PS50112">
    <property type="entry name" value="PAS"/>
    <property type="match status" value="2"/>
</dbReference>
<dbReference type="Proteomes" id="UP000185093">
    <property type="component" value="Unassembled WGS sequence"/>
</dbReference>
<dbReference type="RefSeq" id="WP_074199840.1">
    <property type="nucleotide sequence ID" value="NZ_FSQZ01000001.1"/>
</dbReference>
<protein>
    <submittedName>
        <fullName evidence="5">PAS domain S-box-containing protein/diguanylate cyclase (GGDEF) domain-containing protein</fullName>
    </submittedName>
</protein>
<comment type="caution">
    <text evidence="5">The sequence shown here is derived from an EMBL/GenBank/DDBJ whole genome shotgun (WGS) entry which is preliminary data.</text>
</comment>
<dbReference type="NCBIfam" id="TIGR00229">
    <property type="entry name" value="sensory_box"/>
    <property type="match status" value="2"/>
</dbReference>
<name>A0ABY1JEK9_9BACT</name>
<dbReference type="Pfam" id="PF08447">
    <property type="entry name" value="PAS_3"/>
    <property type="match status" value="1"/>
</dbReference>
<dbReference type="PANTHER" id="PTHR45138:SF9">
    <property type="entry name" value="DIGUANYLATE CYCLASE DGCM-RELATED"/>
    <property type="match status" value="1"/>
</dbReference>
<evidence type="ECO:0000259" key="3">
    <source>
        <dbReference type="PROSITE" id="PS50113"/>
    </source>
</evidence>
<proteinExistence type="predicted"/>
<feature type="domain" description="PAS" evidence="2">
    <location>
        <begin position="383"/>
        <end position="418"/>
    </location>
</feature>
<dbReference type="InterPro" id="IPR013655">
    <property type="entry name" value="PAS_fold_3"/>
</dbReference>
<dbReference type="InterPro" id="IPR029787">
    <property type="entry name" value="Nucleotide_cyclase"/>
</dbReference>
<evidence type="ECO:0000313" key="6">
    <source>
        <dbReference type="Proteomes" id="UP000185093"/>
    </source>
</evidence>
<keyword evidence="6" id="KW-1185">Reference proteome</keyword>
<dbReference type="Gene3D" id="3.30.70.270">
    <property type="match status" value="1"/>
</dbReference>
<dbReference type="PROSITE" id="PS50887">
    <property type="entry name" value="GGDEF"/>
    <property type="match status" value="1"/>
</dbReference>
<dbReference type="InterPro" id="IPR035965">
    <property type="entry name" value="PAS-like_dom_sf"/>
</dbReference>
<evidence type="ECO:0000259" key="2">
    <source>
        <dbReference type="PROSITE" id="PS50112"/>
    </source>
</evidence>
<dbReference type="InterPro" id="IPR013656">
    <property type="entry name" value="PAS_4"/>
</dbReference>
<keyword evidence="1" id="KW-0472">Membrane</keyword>
<dbReference type="SMART" id="SM00267">
    <property type="entry name" value="GGDEF"/>
    <property type="match status" value="1"/>
</dbReference>
<evidence type="ECO:0000256" key="1">
    <source>
        <dbReference type="SAM" id="Phobius"/>
    </source>
</evidence>
<dbReference type="InterPro" id="IPR000700">
    <property type="entry name" value="PAS-assoc_C"/>
</dbReference>
<feature type="transmembrane region" description="Helical" evidence="1">
    <location>
        <begin position="348"/>
        <end position="370"/>
    </location>
</feature>
<dbReference type="SUPFAM" id="SSF55785">
    <property type="entry name" value="PYP-like sensor domain (PAS domain)"/>
    <property type="match status" value="2"/>
</dbReference>
<dbReference type="EMBL" id="FSQZ01000001">
    <property type="protein sequence ID" value="SIN73433.1"/>
    <property type="molecule type" value="Genomic_DNA"/>
</dbReference>
<dbReference type="PROSITE" id="PS50113">
    <property type="entry name" value="PAC"/>
    <property type="match status" value="1"/>
</dbReference>
<dbReference type="InterPro" id="IPR000014">
    <property type="entry name" value="PAS"/>
</dbReference>
<dbReference type="Pfam" id="PF00990">
    <property type="entry name" value="GGDEF"/>
    <property type="match status" value="1"/>
</dbReference>
<keyword evidence="1" id="KW-1133">Transmembrane helix</keyword>
<dbReference type="SMART" id="SM00091">
    <property type="entry name" value="PAS"/>
    <property type="match status" value="2"/>
</dbReference>
<dbReference type="Gene3D" id="3.30.450.20">
    <property type="entry name" value="PAS domain"/>
    <property type="match status" value="2"/>
</dbReference>
<dbReference type="InterPro" id="IPR043128">
    <property type="entry name" value="Rev_trsase/Diguanyl_cyclase"/>
</dbReference>
<feature type="domain" description="GGDEF" evidence="4">
    <location>
        <begin position="677"/>
        <end position="804"/>
    </location>
</feature>
<dbReference type="NCBIfam" id="TIGR00254">
    <property type="entry name" value="GGDEF"/>
    <property type="match status" value="1"/>
</dbReference>
<keyword evidence="1" id="KW-0812">Transmembrane</keyword>
<dbReference type="PANTHER" id="PTHR45138">
    <property type="entry name" value="REGULATORY COMPONENTS OF SENSORY TRANSDUCTION SYSTEM"/>
    <property type="match status" value="1"/>
</dbReference>
<dbReference type="SUPFAM" id="SSF55073">
    <property type="entry name" value="Nucleotide cyclase"/>
    <property type="match status" value="1"/>
</dbReference>
<organism evidence="5 6">
    <name type="scientific">Acetomicrobium flavidum</name>
    <dbReference type="NCBI Taxonomy" id="49896"/>
    <lineage>
        <taxon>Bacteria</taxon>
        <taxon>Thermotogati</taxon>
        <taxon>Synergistota</taxon>
        <taxon>Synergistia</taxon>
        <taxon>Synergistales</taxon>
        <taxon>Acetomicrobiaceae</taxon>
        <taxon>Acetomicrobium</taxon>
    </lineage>
</organism>
<feature type="domain" description="PAS" evidence="2">
    <location>
        <begin position="510"/>
        <end position="581"/>
    </location>
</feature>
<dbReference type="CDD" id="cd00130">
    <property type="entry name" value="PAS"/>
    <property type="match status" value="1"/>
</dbReference>
<dbReference type="Gene3D" id="3.40.50.2300">
    <property type="match status" value="2"/>
</dbReference>
<reference evidence="5 6" key="1">
    <citation type="submission" date="2016-11" db="EMBL/GenBank/DDBJ databases">
        <authorList>
            <person name="Varghese N."/>
            <person name="Submissions S."/>
        </authorList>
    </citation>
    <scope>NUCLEOTIDE SEQUENCE [LARGE SCALE GENOMIC DNA]</scope>
    <source>
        <strain evidence="5 6">DSM 20664</strain>
    </source>
</reference>
<evidence type="ECO:0000313" key="5">
    <source>
        <dbReference type="EMBL" id="SIN73433.1"/>
    </source>
</evidence>
<sequence length="804" mass="91956">MWRLWIKGKLRNRICLSILLLLSFSTVAICGERRILVLHSYDPKYIYTRIFNDTLERELQEKDYSIDLFYEFLDAKRFDPGGYYDKFKEYIKSKYANQNIDIILCFDDDALNFLIAHRKDLGNLSDIPVVFGSVANRALVYFAALERNMTGVFEDLDVAANVDLMLQILSVKHVFVVTDRTTLGIDLYEMARLIFKRLGNLSVEYLIGLPWNEMKERFEDAPEGSAILLISYLRDEQNNVYTVERVSELLNEINLPVVTLLTPLVNLKGGLASYAPTPETQIKAVVKILDSVLAGQDIRFIPITMELPKNFLVDFSKLKRFHISPTLLPKNSIILNIPDNFYRKYKSVLLPAIFIVSILSILVLFLIINIRQRKIAERKLNREVAFLMQLVETIPDAICYMDNDGSIILWNHAFENYLLPTCSNIKGCKISDCIADISLAGDIELSISNAIANDKVLQPAQILFKDKANEAHYLDIQKRPIRNGENILGTLVVMTDITTLIQMQESLKGQKRRLELTLMGSNVGYFERNVKTDELHMNPFGYELLGYTEDDIKTFSQFEELVHPEDREELNLSLKRTFESANGNYRMKYRLRRKNGEYMWMGATGLVVERDLKGNPLIFAGIFWNITEEKLKEAETAQLIEGLYVSSMSDPLTGILNRNGLQNKLPDLVSRCKKLEKNLSLILFDIDGFKKINDTYGHLVGDSVLKELSELVNSTIRKDDLFVRWGGDEFLIVSMITMDEALCVADRLRRAIESRPFSGIDVTVSIGISMHLPNEPVEEAIKRADKALYRAKAKGKNSVVIEYD</sequence>
<feature type="domain" description="PAC" evidence="3">
    <location>
        <begin position="585"/>
        <end position="638"/>
    </location>
</feature>